<accession>A0A8J4DQP1</accession>
<feature type="compositionally biased region" description="Polar residues" evidence="3">
    <location>
        <begin position="240"/>
        <end position="252"/>
    </location>
</feature>
<dbReference type="SUPFAM" id="SSF49503">
    <property type="entry name" value="Cupredoxins"/>
    <property type="match status" value="1"/>
</dbReference>
<keyword evidence="6" id="KW-1185">Reference proteome</keyword>
<dbReference type="EMBL" id="BOPF01000012">
    <property type="protein sequence ID" value="GIJ46809.1"/>
    <property type="molecule type" value="Genomic_DNA"/>
</dbReference>
<reference evidence="5" key="1">
    <citation type="submission" date="2021-01" db="EMBL/GenBank/DDBJ databases">
        <title>Whole genome shotgun sequence of Virgisporangium aliadipatigenens NBRC 105644.</title>
        <authorList>
            <person name="Komaki H."/>
            <person name="Tamura T."/>
        </authorList>
    </citation>
    <scope>NUCLEOTIDE SEQUENCE</scope>
    <source>
        <strain evidence="5">NBRC 105644</strain>
    </source>
</reference>
<gene>
    <name evidence="5" type="ORF">Val02_36950</name>
</gene>
<evidence type="ECO:0000313" key="6">
    <source>
        <dbReference type="Proteomes" id="UP000619260"/>
    </source>
</evidence>
<sequence length="783" mass="79282">MRFRYALAGFFLLVSMVPGVAAIASPPGPRAAAAVQTLTWTADDDITRYLSFPTQAVAGETTIVFENSEATGNDMFMSHTLTFDTSAEGYNHDVNLNILANPLDANNGRHTATVTLTPGKYRYFCSLPGHSGMVGELIVTNGGPDVTAPTVGAQVSGTRDTNGNYVGSATVTVTASDAQSGVSTVEYRLDGGAWTPYTAPVVVSALGAHTVGYRATDNAGNVSPEGTSTFTVVAPPSDTTPPTVNANVTGTRDANGNYVGSATVTVTASDSGSGVASVQYQLDGGAWTAYTAPVVVSSLGAHMFHYRATDNAGNVSPEGMASFTVVAPPSDTTPPTVNATVSGNRDGSGNYVGSATVTVTASDSGSGVSTVEYSLDNGAFVAYTAPVVVSTVGAHTLRYRATDNAGNTSPVGSVSFTVVAQDTTAPTVSASVAGERDGSGNYVGSATVTVTASDSGAGVSTVEYSLDNAAFARYTVPVVVTGPGAHTLRYRATDNAGNTSPVGSVSFTVVAQDTTAPTVTATVSGNRDAGGNYVASATVTVTASDSGSGVASVQYSLDNGAFVTYTAPVVVTALGAHTVRYRATDNAGNTSATGSVSFTVVAPPVEDTTAPETAATVTGNRDANGAYLDRATVTVTATDNGSGVKTVEYAVDGGGWTLYTAAVIVTARGAHTVRYRATDNAGNVAAEKSVTFTVVEPSGDACPNSDDRPTVVIDGFDTGVANVDTGNGCTINDLIAERASYPDHAAFVRHVEAVTGTLVTNGVLTRREQGAIVRAAARSSIGT</sequence>
<dbReference type="SUPFAM" id="SSF81296">
    <property type="entry name" value="E set domains"/>
    <property type="match status" value="6"/>
</dbReference>
<dbReference type="RefSeq" id="WP_203900323.1">
    <property type="nucleotide sequence ID" value="NZ_BOPF01000012.1"/>
</dbReference>
<dbReference type="PANTHER" id="PTHR46343">
    <property type="entry name" value="HYR DOMAIN-CONTAINING PROTEIN"/>
    <property type="match status" value="1"/>
</dbReference>
<proteinExistence type="predicted"/>
<comment type="caution">
    <text evidence="5">The sequence shown here is derived from an EMBL/GenBank/DDBJ whole genome shotgun (WGS) entry which is preliminary data.</text>
</comment>
<protein>
    <recommendedName>
        <fullName evidence="7">Copper-binding protein</fullName>
    </recommendedName>
</protein>
<dbReference type="Gene3D" id="2.60.40.420">
    <property type="entry name" value="Cupredoxins - blue copper proteins"/>
    <property type="match status" value="1"/>
</dbReference>
<dbReference type="PROSITE" id="PS00196">
    <property type="entry name" value="COPPER_BLUE"/>
    <property type="match status" value="1"/>
</dbReference>
<dbReference type="Gene3D" id="2.60.40.10">
    <property type="entry name" value="Immunoglobulins"/>
    <property type="match status" value="6"/>
</dbReference>
<keyword evidence="4" id="KW-0732">Signal</keyword>
<evidence type="ECO:0000256" key="3">
    <source>
        <dbReference type="SAM" id="MobiDB-lite"/>
    </source>
</evidence>
<feature type="region of interest" description="Disordered" evidence="3">
    <location>
        <begin position="232"/>
        <end position="252"/>
    </location>
</feature>
<dbReference type="InterPro" id="IPR043555">
    <property type="entry name" value="SRPX-like"/>
</dbReference>
<name>A0A8J4DQP1_9ACTN</name>
<evidence type="ECO:0000256" key="1">
    <source>
        <dbReference type="ARBA" id="ARBA00022723"/>
    </source>
</evidence>
<dbReference type="PANTHER" id="PTHR46343:SF2">
    <property type="entry name" value="SUSHI_VON WILLEBRAND FACTOR TYPE A_EGF_PENTRAXIN DOMAIN-CONTAINING 1"/>
    <property type="match status" value="1"/>
</dbReference>
<dbReference type="AlphaFoldDB" id="A0A8J4DQP1"/>
<organism evidence="5 6">
    <name type="scientific">Virgisporangium aliadipatigenens</name>
    <dbReference type="NCBI Taxonomy" id="741659"/>
    <lineage>
        <taxon>Bacteria</taxon>
        <taxon>Bacillati</taxon>
        <taxon>Actinomycetota</taxon>
        <taxon>Actinomycetes</taxon>
        <taxon>Micromonosporales</taxon>
        <taxon>Micromonosporaceae</taxon>
        <taxon>Virgisporangium</taxon>
    </lineage>
</organism>
<keyword evidence="2" id="KW-0186">Copper</keyword>
<dbReference type="InterPro" id="IPR013783">
    <property type="entry name" value="Ig-like_fold"/>
</dbReference>
<dbReference type="GO" id="GO:0046872">
    <property type="term" value="F:metal ion binding"/>
    <property type="evidence" value="ECO:0007669"/>
    <property type="project" value="UniProtKB-KW"/>
</dbReference>
<dbReference type="GO" id="GO:0005975">
    <property type="term" value="P:carbohydrate metabolic process"/>
    <property type="evidence" value="ECO:0007669"/>
    <property type="project" value="UniProtKB-ARBA"/>
</dbReference>
<evidence type="ECO:0000313" key="5">
    <source>
        <dbReference type="EMBL" id="GIJ46809.1"/>
    </source>
</evidence>
<dbReference type="Proteomes" id="UP000619260">
    <property type="component" value="Unassembled WGS sequence"/>
</dbReference>
<evidence type="ECO:0000256" key="4">
    <source>
        <dbReference type="SAM" id="SignalP"/>
    </source>
</evidence>
<dbReference type="InterPro" id="IPR014756">
    <property type="entry name" value="Ig_E-set"/>
</dbReference>
<feature type="chain" id="PRO_5038445556" description="Copper-binding protein" evidence="4">
    <location>
        <begin position="22"/>
        <end position="783"/>
    </location>
</feature>
<feature type="signal peptide" evidence="4">
    <location>
        <begin position="1"/>
        <end position="21"/>
    </location>
</feature>
<dbReference type="InterPro" id="IPR058094">
    <property type="entry name" value="Ig-like_OmpL47-like"/>
</dbReference>
<dbReference type="NCBIfam" id="NF047446">
    <property type="entry name" value="barrel_OmpL47"/>
    <property type="match status" value="6"/>
</dbReference>
<dbReference type="InterPro" id="IPR008972">
    <property type="entry name" value="Cupredoxin"/>
</dbReference>
<dbReference type="InterPro" id="IPR028871">
    <property type="entry name" value="BlueCu_1_BS"/>
</dbReference>
<evidence type="ECO:0008006" key="7">
    <source>
        <dbReference type="Google" id="ProtNLM"/>
    </source>
</evidence>
<evidence type="ECO:0000256" key="2">
    <source>
        <dbReference type="ARBA" id="ARBA00023008"/>
    </source>
</evidence>
<keyword evidence="1" id="KW-0479">Metal-binding</keyword>